<dbReference type="GO" id="GO:0005543">
    <property type="term" value="F:phospholipid binding"/>
    <property type="evidence" value="ECO:0007669"/>
    <property type="project" value="TreeGrafter"/>
</dbReference>
<name>A0A0F4YLM9_RASE3</name>
<dbReference type="AlphaFoldDB" id="A0A0F4YLM9"/>
<evidence type="ECO:0000256" key="7">
    <source>
        <dbReference type="ARBA" id="ARBA00023132"/>
    </source>
</evidence>
<feature type="compositionally biased region" description="Basic and acidic residues" evidence="11">
    <location>
        <begin position="124"/>
        <end position="187"/>
    </location>
</feature>
<evidence type="ECO:0000256" key="11">
    <source>
        <dbReference type="SAM" id="MobiDB-lite"/>
    </source>
</evidence>
<dbReference type="GO" id="GO:0044614">
    <property type="term" value="C:nuclear pore cytoplasmic filaments"/>
    <property type="evidence" value="ECO:0007669"/>
    <property type="project" value="TreeGrafter"/>
</dbReference>
<evidence type="ECO:0000256" key="8">
    <source>
        <dbReference type="ARBA" id="ARBA00023242"/>
    </source>
</evidence>
<gene>
    <name evidence="12" type="ORF">T310_7024</name>
</gene>
<dbReference type="InterPro" id="IPR012476">
    <property type="entry name" value="GLE1"/>
</dbReference>
<dbReference type="GO" id="GO:0015031">
    <property type="term" value="P:protein transport"/>
    <property type="evidence" value="ECO:0007669"/>
    <property type="project" value="UniProtKB-KW"/>
</dbReference>
<feature type="region of interest" description="Disordered" evidence="11">
    <location>
        <begin position="124"/>
        <end position="198"/>
    </location>
</feature>
<evidence type="ECO:0000256" key="3">
    <source>
        <dbReference type="ARBA" id="ARBA00022448"/>
    </source>
</evidence>
<dbReference type="Gene3D" id="1.25.40.510">
    <property type="entry name" value="GLE1-like"/>
    <property type="match status" value="1"/>
</dbReference>
<proteinExistence type="inferred from homology"/>
<comment type="caution">
    <text evidence="12">The sequence shown here is derived from an EMBL/GenBank/DDBJ whole genome shotgun (WGS) entry which is preliminary data.</text>
</comment>
<dbReference type="OrthoDB" id="420884at2759"/>
<dbReference type="GO" id="GO:0005737">
    <property type="term" value="C:cytoplasm"/>
    <property type="evidence" value="ECO:0007669"/>
    <property type="project" value="TreeGrafter"/>
</dbReference>
<evidence type="ECO:0000256" key="1">
    <source>
        <dbReference type="ARBA" id="ARBA00004567"/>
    </source>
</evidence>
<evidence type="ECO:0000256" key="5">
    <source>
        <dbReference type="ARBA" id="ARBA00022927"/>
    </source>
</evidence>
<dbReference type="PANTHER" id="PTHR12960:SF0">
    <property type="entry name" value="MRNA EXPORT FACTOR GLE1"/>
    <property type="match status" value="1"/>
</dbReference>
<dbReference type="PANTHER" id="PTHR12960">
    <property type="entry name" value="GLE-1-RELATED"/>
    <property type="match status" value="1"/>
</dbReference>
<keyword evidence="8" id="KW-0539">Nucleus</keyword>
<evidence type="ECO:0000313" key="12">
    <source>
        <dbReference type="EMBL" id="KKA19030.1"/>
    </source>
</evidence>
<evidence type="ECO:0000256" key="9">
    <source>
        <dbReference type="ARBA" id="ARBA00026227"/>
    </source>
</evidence>
<dbReference type="Pfam" id="PF07817">
    <property type="entry name" value="GLE1"/>
    <property type="match status" value="1"/>
</dbReference>
<dbReference type="GO" id="GO:0016973">
    <property type="term" value="P:poly(A)+ mRNA export from nucleus"/>
    <property type="evidence" value="ECO:0007669"/>
    <property type="project" value="InterPro"/>
</dbReference>
<evidence type="ECO:0000256" key="10">
    <source>
        <dbReference type="ARBA" id="ARBA00029983"/>
    </source>
</evidence>
<keyword evidence="6" id="KW-0811">Translocation</keyword>
<dbReference type="RefSeq" id="XP_013325642.1">
    <property type="nucleotide sequence ID" value="XM_013470188.1"/>
</dbReference>
<dbReference type="GO" id="GO:0000822">
    <property type="term" value="F:inositol hexakisphosphate binding"/>
    <property type="evidence" value="ECO:0007669"/>
    <property type="project" value="TreeGrafter"/>
</dbReference>
<reference evidence="12 13" key="1">
    <citation type="submission" date="2015-04" db="EMBL/GenBank/DDBJ databases">
        <authorList>
            <person name="Heijne W.H."/>
            <person name="Fedorova N.D."/>
            <person name="Nierman W.C."/>
            <person name="Vollebregt A.W."/>
            <person name="Zhao Z."/>
            <person name="Wu L."/>
            <person name="Kumar M."/>
            <person name="Stam H."/>
            <person name="van den Berg M.A."/>
            <person name="Pel H.J."/>
        </authorList>
    </citation>
    <scope>NUCLEOTIDE SEQUENCE [LARGE SCALE GENOMIC DNA]</scope>
    <source>
        <strain evidence="12 13">CBS 393.64</strain>
    </source>
</reference>
<organism evidence="12 13">
    <name type="scientific">Rasamsonia emersonii (strain ATCC 16479 / CBS 393.64 / IMI 116815)</name>
    <dbReference type="NCBI Taxonomy" id="1408163"/>
    <lineage>
        <taxon>Eukaryota</taxon>
        <taxon>Fungi</taxon>
        <taxon>Dikarya</taxon>
        <taxon>Ascomycota</taxon>
        <taxon>Pezizomycotina</taxon>
        <taxon>Eurotiomycetes</taxon>
        <taxon>Eurotiomycetidae</taxon>
        <taxon>Eurotiales</taxon>
        <taxon>Trichocomaceae</taxon>
        <taxon>Rasamsonia</taxon>
    </lineage>
</organism>
<evidence type="ECO:0000256" key="2">
    <source>
        <dbReference type="ARBA" id="ARBA00011056"/>
    </source>
</evidence>
<keyword evidence="3" id="KW-0813">Transport</keyword>
<keyword evidence="7" id="KW-0906">Nuclear pore complex</keyword>
<dbReference type="InterPro" id="IPR038506">
    <property type="entry name" value="GLE1-like_sf"/>
</dbReference>
<dbReference type="GO" id="GO:0031369">
    <property type="term" value="F:translation initiation factor binding"/>
    <property type="evidence" value="ECO:0007669"/>
    <property type="project" value="TreeGrafter"/>
</dbReference>
<comment type="similarity">
    <text evidence="2">Belongs to the GLE1 family.</text>
</comment>
<accession>A0A0F4YLM9</accession>
<dbReference type="GeneID" id="25319300"/>
<dbReference type="Proteomes" id="UP000053958">
    <property type="component" value="Unassembled WGS sequence"/>
</dbReference>
<keyword evidence="5" id="KW-0653">Protein transport</keyword>
<comment type="subcellular location">
    <subcellularLocation>
        <location evidence="1">Nucleus</location>
        <location evidence="1">Nuclear pore complex</location>
    </subcellularLocation>
</comment>
<dbReference type="EMBL" id="LASV01000392">
    <property type="protein sequence ID" value="KKA19030.1"/>
    <property type="molecule type" value="Genomic_DNA"/>
</dbReference>
<evidence type="ECO:0000256" key="4">
    <source>
        <dbReference type="ARBA" id="ARBA00022816"/>
    </source>
</evidence>
<evidence type="ECO:0000256" key="6">
    <source>
        <dbReference type="ARBA" id="ARBA00023010"/>
    </source>
</evidence>
<keyword evidence="13" id="KW-1185">Reference proteome</keyword>
<sequence>MGRRSSGRLLDSPSKQLLLELARDLEQIRLHHEELKKVDEYHRRSFHERQDEIDRECQAVYYAAIDAATAMYDQHRLEAEEVLQNHLREVEEERRRKQEEEERRAREELLARQAEEERRREAERRAQEEEARRRREEEEKARRLAEEERARRERERLEEEKRQRQAAEEAARKKAEEKHAPIRDKLKQLGAAHRTPEEIDEHGRYLQLHYDLKMLRKNLTEQGKQNPELKQTMGDLRRTIVKCIGQLREGKGANKKQLQEIKECLDKGKQYTAITVDIRTYIAFPPDNIKNASSEEASVPALFVYLLNILTKAVIAQLVNEASINTKYAEPLGIITAQIFSLEAYSYRSYPLVDIFWAKYRVVCPALWGFSGDERTEQGKQSLGWWRVEPGGPFITEQEHVERMTGLGAGYAAVTLRNFNKVSRGNPFPNTLFWKTMHIILSIPPDELQDTHFHLLNAMLRHSPDRLVGFFGHAGLALLRNAIVDIPNRVTRKHTTAINTLKVLREIFKGEKNIIL</sequence>
<protein>
    <recommendedName>
        <fullName evidence="9">mRNA export factor GLE1</fullName>
    </recommendedName>
    <alternativeName>
        <fullName evidence="10">Nucleoporin GLE1</fullName>
    </alternativeName>
</protein>
<evidence type="ECO:0000313" key="13">
    <source>
        <dbReference type="Proteomes" id="UP000053958"/>
    </source>
</evidence>
<keyword evidence="4" id="KW-0509">mRNA transport</keyword>
<dbReference type="STRING" id="1408163.A0A0F4YLM9"/>